<evidence type="ECO:0000313" key="2">
    <source>
        <dbReference type="Proteomes" id="UP001630127"/>
    </source>
</evidence>
<sequence length="129" mass="14935">MDRTIRKDGVIEIVSANKVFNDVIDDQHRRFCNPEKKASIKESDIVDSHSDSDYVKRPFHLRNITMGSLKDFRKSICQRVESSVDQLDPPANILVQKWIRRQKIYPMTRTIITPSASRSVNNSSSTMFH</sequence>
<protein>
    <submittedName>
        <fullName evidence="1">Uncharacterized protein</fullName>
    </submittedName>
</protein>
<dbReference type="AlphaFoldDB" id="A0ABD2ZZL8"/>
<proteinExistence type="predicted"/>
<gene>
    <name evidence="1" type="ORF">ACH5RR_013115</name>
</gene>
<keyword evidence="2" id="KW-1185">Reference proteome</keyword>
<evidence type="ECO:0000313" key="1">
    <source>
        <dbReference type="EMBL" id="KAL3524743.1"/>
    </source>
</evidence>
<name>A0ABD2ZZL8_9GENT</name>
<organism evidence="1 2">
    <name type="scientific">Cinchona calisaya</name>
    <dbReference type="NCBI Taxonomy" id="153742"/>
    <lineage>
        <taxon>Eukaryota</taxon>
        <taxon>Viridiplantae</taxon>
        <taxon>Streptophyta</taxon>
        <taxon>Embryophyta</taxon>
        <taxon>Tracheophyta</taxon>
        <taxon>Spermatophyta</taxon>
        <taxon>Magnoliopsida</taxon>
        <taxon>eudicotyledons</taxon>
        <taxon>Gunneridae</taxon>
        <taxon>Pentapetalae</taxon>
        <taxon>asterids</taxon>
        <taxon>lamiids</taxon>
        <taxon>Gentianales</taxon>
        <taxon>Rubiaceae</taxon>
        <taxon>Cinchonoideae</taxon>
        <taxon>Cinchoneae</taxon>
        <taxon>Cinchona</taxon>
    </lineage>
</organism>
<comment type="caution">
    <text evidence="1">The sequence shown here is derived from an EMBL/GenBank/DDBJ whole genome shotgun (WGS) entry which is preliminary data.</text>
</comment>
<dbReference type="EMBL" id="JBJUIK010000006">
    <property type="protein sequence ID" value="KAL3524743.1"/>
    <property type="molecule type" value="Genomic_DNA"/>
</dbReference>
<reference evidence="1 2" key="1">
    <citation type="submission" date="2024-11" db="EMBL/GenBank/DDBJ databases">
        <title>A near-complete genome assembly of Cinchona calisaya.</title>
        <authorList>
            <person name="Lian D.C."/>
            <person name="Zhao X.W."/>
            <person name="Wei L."/>
        </authorList>
    </citation>
    <scope>NUCLEOTIDE SEQUENCE [LARGE SCALE GENOMIC DNA]</scope>
    <source>
        <tissue evidence="1">Nenye</tissue>
    </source>
</reference>
<dbReference type="Proteomes" id="UP001630127">
    <property type="component" value="Unassembled WGS sequence"/>
</dbReference>
<accession>A0ABD2ZZL8</accession>